<evidence type="ECO:0000313" key="2">
    <source>
        <dbReference type="EMBL" id="TGY88547.1"/>
    </source>
</evidence>
<organism evidence="2 3">
    <name type="scientific">Marinicauda algicola</name>
    <dbReference type="NCBI Taxonomy" id="2029849"/>
    <lineage>
        <taxon>Bacteria</taxon>
        <taxon>Pseudomonadati</taxon>
        <taxon>Pseudomonadota</taxon>
        <taxon>Alphaproteobacteria</taxon>
        <taxon>Maricaulales</taxon>
        <taxon>Maricaulaceae</taxon>
        <taxon>Marinicauda</taxon>
    </lineage>
</organism>
<gene>
    <name evidence="2" type="ORF">E5163_12095</name>
</gene>
<dbReference type="EMBL" id="SRXW01000003">
    <property type="protein sequence ID" value="TGY88547.1"/>
    <property type="molecule type" value="Genomic_DNA"/>
</dbReference>
<reference evidence="2 3" key="1">
    <citation type="journal article" date="2017" name="Int. J. Syst. Evol. Microbiol.">
        <title>Marinicauda algicola sp. nov., isolated from a marine red alga Rhodosorus marinus.</title>
        <authorList>
            <person name="Jeong S.E."/>
            <person name="Jeon S.H."/>
            <person name="Chun B.H."/>
            <person name="Kim D.W."/>
            <person name="Jeon C.O."/>
        </authorList>
    </citation>
    <scope>NUCLEOTIDE SEQUENCE [LARGE SCALE GENOMIC DNA]</scope>
    <source>
        <strain evidence="2 3">JCM 31718</strain>
    </source>
</reference>
<keyword evidence="3" id="KW-1185">Reference proteome</keyword>
<evidence type="ECO:0000256" key="1">
    <source>
        <dbReference type="SAM" id="MobiDB-lite"/>
    </source>
</evidence>
<protein>
    <submittedName>
        <fullName evidence="2">Uncharacterized protein</fullName>
    </submittedName>
</protein>
<dbReference type="OrthoDB" id="7626611at2"/>
<proteinExistence type="predicted"/>
<dbReference type="Proteomes" id="UP000308054">
    <property type="component" value="Unassembled WGS sequence"/>
</dbReference>
<comment type="caution">
    <text evidence="2">The sequence shown here is derived from an EMBL/GenBank/DDBJ whole genome shotgun (WGS) entry which is preliminary data.</text>
</comment>
<evidence type="ECO:0000313" key="3">
    <source>
        <dbReference type="Proteomes" id="UP000308054"/>
    </source>
</evidence>
<name>A0A4S2GZA9_9PROT</name>
<feature type="region of interest" description="Disordered" evidence="1">
    <location>
        <begin position="17"/>
        <end position="50"/>
    </location>
</feature>
<accession>A0A4S2GZA9</accession>
<dbReference type="AlphaFoldDB" id="A0A4S2GZA9"/>
<dbReference type="RefSeq" id="WP_135996393.1">
    <property type="nucleotide sequence ID" value="NZ_CP071057.1"/>
</dbReference>
<sequence>MIGAFVLAAALSLTQQADEGAQETGSAPEPDGQIQEGPVLTLGASPESAPAEEDELVETASTYASFHEEVSAAGRRELRSGLDLDETMDALAAYYSDDRLVDAQIAYAALVAAQNPEFIDAVRAIADYYGSDVAAQSLMEDPLFVTGFMGADAATQSVTSAIGEDVGRMDQVGLRYRQAAYNLQTEAWAQRRARDRQERLAAIETASNRLTTNFRLSEEIAPAAGAPTAQRLGSAASLFENDIVTDTTGPITLSELEVTVGQRQLEPDERRVGQILVVAALQSIEDGDMAYMDQLLSNPTVERCIAWAKLDLQQCVAAGHFKYEDAFCIAEHALGDVADCLTTARIVSN</sequence>